<protein>
    <submittedName>
        <fullName evidence="1">Uncharacterized protein</fullName>
    </submittedName>
</protein>
<reference evidence="1 2" key="2">
    <citation type="journal article" date="2022" name="Mol. Ecol. Resour.">
        <title>The genomes of chicory, endive, great burdock and yacon provide insights into Asteraceae paleo-polyploidization history and plant inulin production.</title>
        <authorList>
            <person name="Fan W."/>
            <person name="Wang S."/>
            <person name="Wang H."/>
            <person name="Wang A."/>
            <person name="Jiang F."/>
            <person name="Liu H."/>
            <person name="Zhao H."/>
            <person name="Xu D."/>
            <person name="Zhang Y."/>
        </authorList>
    </citation>
    <scope>NUCLEOTIDE SEQUENCE [LARGE SCALE GENOMIC DNA]</scope>
    <source>
        <strain evidence="2">cv. Yunnan</strain>
        <tissue evidence="1">Leaves</tissue>
    </source>
</reference>
<evidence type="ECO:0000313" key="1">
    <source>
        <dbReference type="EMBL" id="KAI3809200.1"/>
    </source>
</evidence>
<proteinExistence type="predicted"/>
<reference evidence="2" key="1">
    <citation type="journal article" date="2022" name="Mol. Ecol. Resour.">
        <title>The genomes of chicory, endive, great burdock and yacon provide insights into Asteraceae palaeo-polyploidization history and plant inulin production.</title>
        <authorList>
            <person name="Fan W."/>
            <person name="Wang S."/>
            <person name="Wang H."/>
            <person name="Wang A."/>
            <person name="Jiang F."/>
            <person name="Liu H."/>
            <person name="Zhao H."/>
            <person name="Xu D."/>
            <person name="Zhang Y."/>
        </authorList>
    </citation>
    <scope>NUCLEOTIDE SEQUENCE [LARGE SCALE GENOMIC DNA]</scope>
    <source>
        <strain evidence="2">cv. Yunnan</strain>
    </source>
</reference>
<evidence type="ECO:0000313" key="2">
    <source>
        <dbReference type="Proteomes" id="UP001056120"/>
    </source>
</evidence>
<keyword evidence="2" id="KW-1185">Reference proteome</keyword>
<dbReference type="Proteomes" id="UP001056120">
    <property type="component" value="Linkage Group LG08"/>
</dbReference>
<comment type="caution">
    <text evidence="1">The sequence shown here is derived from an EMBL/GenBank/DDBJ whole genome shotgun (WGS) entry which is preliminary data.</text>
</comment>
<dbReference type="EMBL" id="CM042025">
    <property type="protein sequence ID" value="KAI3809200.1"/>
    <property type="molecule type" value="Genomic_DNA"/>
</dbReference>
<gene>
    <name evidence="1" type="ORF">L1987_25170</name>
</gene>
<accession>A0ACB9INX1</accession>
<name>A0ACB9INX1_9ASTR</name>
<organism evidence="1 2">
    <name type="scientific">Smallanthus sonchifolius</name>
    <dbReference type="NCBI Taxonomy" id="185202"/>
    <lineage>
        <taxon>Eukaryota</taxon>
        <taxon>Viridiplantae</taxon>
        <taxon>Streptophyta</taxon>
        <taxon>Embryophyta</taxon>
        <taxon>Tracheophyta</taxon>
        <taxon>Spermatophyta</taxon>
        <taxon>Magnoliopsida</taxon>
        <taxon>eudicotyledons</taxon>
        <taxon>Gunneridae</taxon>
        <taxon>Pentapetalae</taxon>
        <taxon>asterids</taxon>
        <taxon>campanulids</taxon>
        <taxon>Asterales</taxon>
        <taxon>Asteraceae</taxon>
        <taxon>Asteroideae</taxon>
        <taxon>Heliantheae alliance</taxon>
        <taxon>Millerieae</taxon>
        <taxon>Smallanthus</taxon>
    </lineage>
</organism>
<sequence>MKPNAIGGRSRFCASSSVMTRSDALLRWIFASLTKGSREIQVHCGKEQKQETPIMVFTREHMDLRTGKLDENNSRSI</sequence>